<comment type="cofactor">
    <cofactor evidence="8">
        <name>Mg(2+)</name>
        <dbReference type="ChEBI" id="CHEBI:18420"/>
    </cofactor>
</comment>
<dbReference type="PROSITE" id="PS51705">
    <property type="entry name" value="G_HFLX"/>
    <property type="match status" value="1"/>
</dbReference>
<comment type="subcellular location">
    <subcellularLocation>
        <location evidence="6">Cytoplasm</location>
    </subcellularLocation>
    <text evidence="6">May associate with membranes.</text>
</comment>
<keyword evidence="5 6" id="KW-0342">GTP-binding</keyword>
<dbReference type="AlphaFoldDB" id="A0A9X7VVX6"/>
<dbReference type="InterPro" id="IPR042108">
    <property type="entry name" value="GTPase_HflX_N_sf"/>
</dbReference>
<evidence type="ECO:0000256" key="3">
    <source>
        <dbReference type="ARBA" id="ARBA00022741"/>
    </source>
</evidence>
<organism evidence="11 12">
    <name type="scientific">Alicyclobacillus mengziensis</name>
    <dbReference type="NCBI Taxonomy" id="2931921"/>
    <lineage>
        <taxon>Bacteria</taxon>
        <taxon>Bacillati</taxon>
        <taxon>Bacillota</taxon>
        <taxon>Bacilli</taxon>
        <taxon>Bacillales</taxon>
        <taxon>Alicyclobacillaceae</taxon>
        <taxon>Alicyclobacillus</taxon>
    </lineage>
</organism>
<keyword evidence="1 6" id="KW-0963">Cytoplasm</keyword>
<accession>A0A9X7VVX6</accession>
<feature type="binding site" evidence="7">
    <location>
        <begin position="238"/>
        <end position="242"/>
    </location>
    <ligand>
        <name>GTP</name>
        <dbReference type="ChEBI" id="CHEBI:37565"/>
    </ligand>
</feature>
<keyword evidence="3 6" id="KW-0547">Nucleotide-binding</keyword>
<dbReference type="InterPro" id="IPR016496">
    <property type="entry name" value="GTPase_HflX"/>
</dbReference>
<dbReference type="RefSeq" id="WP_206654875.1">
    <property type="nucleotide sequence ID" value="NZ_CP071182.1"/>
</dbReference>
<dbReference type="KEGG" id="afx:JZ786_13075"/>
<name>A0A9X7VVX6_9BACL</name>
<dbReference type="GO" id="GO:0043022">
    <property type="term" value="F:ribosome binding"/>
    <property type="evidence" value="ECO:0007669"/>
    <property type="project" value="TreeGrafter"/>
</dbReference>
<dbReference type="InterPro" id="IPR032305">
    <property type="entry name" value="GTP-bd_M"/>
</dbReference>
<dbReference type="PIRSF" id="PIRSF006809">
    <property type="entry name" value="GTP-binding_hflX_prd"/>
    <property type="match status" value="1"/>
</dbReference>
<dbReference type="PANTHER" id="PTHR10229:SF0">
    <property type="entry name" value="GTP-BINDING PROTEIN 6-RELATED"/>
    <property type="match status" value="1"/>
</dbReference>
<evidence type="ECO:0000256" key="2">
    <source>
        <dbReference type="ARBA" id="ARBA00022723"/>
    </source>
</evidence>
<dbReference type="InterPro" id="IPR027417">
    <property type="entry name" value="P-loop_NTPase"/>
</dbReference>
<dbReference type="CDD" id="cd01878">
    <property type="entry name" value="HflX"/>
    <property type="match status" value="1"/>
</dbReference>
<dbReference type="Gene3D" id="6.10.250.2860">
    <property type="match status" value="1"/>
</dbReference>
<dbReference type="Proteomes" id="UP000663505">
    <property type="component" value="Chromosome"/>
</dbReference>
<feature type="coiled-coil region" evidence="9">
    <location>
        <begin position="162"/>
        <end position="196"/>
    </location>
</feature>
<evidence type="ECO:0000256" key="5">
    <source>
        <dbReference type="ARBA" id="ARBA00023134"/>
    </source>
</evidence>
<keyword evidence="9" id="KW-0175">Coiled coil</keyword>
<feature type="binding site" evidence="7">
    <location>
        <begin position="325"/>
        <end position="328"/>
    </location>
    <ligand>
        <name>GTP</name>
        <dbReference type="ChEBI" id="CHEBI:37565"/>
    </ligand>
</feature>
<keyword evidence="12" id="KW-1185">Reference proteome</keyword>
<dbReference type="Gene3D" id="3.40.50.300">
    <property type="entry name" value="P-loop containing nucleotide triphosphate hydrolases"/>
    <property type="match status" value="1"/>
</dbReference>
<dbReference type="GO" id="GO:0005737">
    <property type="term" value="C:cytoplasm"/>
    <property type="evidence" value="ECO:0007669"/>
    <property type="project" value="UniProtKB-SubCell"/>
</dbReference>
<dbReference type="EMBL" id="CP071182">
    <property type="protein sequence ID" value="QSO45507.1"/>
    <property type="molecule type" value="Genomic_DNA"/>
</dbReference>
<evidence type="ECO:0000256" key="4">
    <source>
        <dbReference type="ARBA" id="ARBA00022842"/>
    </source>
</evidence>
<keyword evidence="2 8" id="KW-0479">Metal-binding</keyword>
<keyword evidence="4 8" id="KW-0460">Magnesium</keyword>
<evidence type="ECO:0000313" key="12">
    <source>
        <dbReference type="Proteomes" id="UP000663505"/>
    </source>
</evidence>
<comment type="similarity">
    <text evidence="6">Belongs to the TRAFAC class OBG-HflX-like GTPase superfamily. HflX GTPase family.</text>
</comment>
<evidence type="ECO:0000256" key="7">
    <source>
        <dbReference type="PIRSR" id="PIRSR006809-1"/>
    </source>
</evidence>
<dbReference type="GO" id="GO:0003924">
    <property type="term" value="F:GTPase activity"/>
    <property type="evidence" value="ECO:0007669"/>
    <property type="project" value="UniProtKB-UniRule"/>
</dbReference>
<gene>
    <name evidence="6 11" type="primary">hflX</name>
    <name evidence="11" type="ORF">JZ786_13075</name>
</gene>
<dbReference type="PANTHER" id="PTHR10229">
    <property type="entry name" value="GTP-BINDING PROTEIN HFLX"/>
    <property type="match status" value="1"/>
</dbReference>
<protein>
    <recommendedName>
        <fullName evidence="6">GTPase HflX</fullName>
    </recommendedName>
    <alternativeName>
        <fullName evidence="6">GTP-binding protein HflX</fullName>
    </alternativeName>
</protein>
<dbReference type="Pfam" id="PF13167">
    <property type="entry name" value="GTP-bdg_N"/>
    <property type="match status" value="1"/>
</dbReference>
<feature type="binding site" evidence="8">
    <location>
        <position position="215"/>
    </location>
    <ligand>
        <name>Mg(2+)</name>
        <dbReference type="ChEBI" id="CHEBI:18420"/>
    </ligand>
</feature>
<evidence type="ECO:0000259" key="10">
    <source>
        <dbReference type="PROSITE" id="PS51705"/>
    </source>
</evidence>
<feature type="binding site" evidence="8">
    <location>
        <position position="240"/>
    </location>
    <ligand>
        <name>Mg(2+)</name>
        <dbReference type="ChEBI" id="CHEBI:18420"/>
    </ligand>
</feature>
<dbReference type="Pfam" id="PF16360">
    <property type="entry name" value="GTP-bdg_M"/>
    <property type="match status" value="1"/>
</dbReference>
<evidence type="ECO:0000256" key="9">
    <source>
        <dbReference type="SAM" id="Coils"/>
    </source>
</evidence>
<feature type="domain" description="Hflx-type G" evidence="10">
    <location>
        <begin position="202"/>
        <end position="371"/>
    </location>
</feature>
<evidence type="ECO:0000256" key="1">
    <source>
        <dbReference type="ARBA" id="ARBA00022490"/>
    </source>
</evidence>
<dbReference type="FunFam" id="3.40.50.11060:FF:000001">
    <property type="entry name" value="GTPase HflX"/>
    <property type="match status" value="1"/>
</dbReference>
<dbReference type="InterPro" id="IPR030394">
    <property type="entry name" value="G_HFLX_dom"/>
</dbReference>
<dbReference type="InterPro" id="IPR006073">
    <property type="entry name" value="GTP-bd"/>
</dbReference>
<evidence type="ECO:0000313" key="11">
    <source>
        <dbReference type="EMBL" id="QSO45507.1"/>
    </source>
</evidence>
<reference evidence="11 12" key="1">
    <citation type="submission" date="2021-02" db="EMBL/GenBank/DDBJ databases">
        <title>Alicyclobacillus curvatus sp. nov. and Alicyclobacillus mengziensis sp. nov., two acidophilic bacteria isolated from acid mine drainage.</title>
        <authorList>
            <person name="Huang Y."/>
        </authorList>
    </citation>
    <scope>NUCLEOTIDE SEQUENCE [LARGE SCALE GENOMIC DNA]</scope>
    <source>
        <strain evidence="11 12">S30H14</strain>
    </source>
</reference>
<evidence type="ECO:0000256" key="8">
    <source>
        <dbReference type="PIRSR" id="PIRSR006809-2"/>
    </source>
</evidence>
<proteinExistence type="inferred from homology"/>
<evidence type="ECO:0000256" key="6">
    <source>
        <dbReference type="HAMAP-Rule" id="MF_00900"/>
    </source>
</evidence>
<dbReference type="HAMAP" id="MF_00900">
    <property type="entry name" value="GTPase_HflX"/>
    <property type="match status" value="1"/>
</dbReference>
<dbReference type="Gene3D" id="3.40.50.11060">
    <property type="entry name" value="GTPase HflX, N-terminal domain"/>
    <property type="match status" value="1"/>
</dbReference>
<dbReference type="Pfam" id="PF01926">
    <property type="entry name" value="MMR_HSR1"/>
    <property type="match status" value="1"/>
</dbReference>
<sequence length="445" mass="49277">MAKAEREKPTQQVVVVVRRHPSEVDDRFTTRVEELVGLCEAAGGAVAAQVVQTRQTPDAALYIGTGKVEEVRLAVEANDADVVVFDDELSPGQVRNLESRLPCRVIDRTQLILDIFALRARSREGMLQVEIAQLQYLLPRLTGRGAELSRLGGGIGTRGPGESKLEMDRRRIRERISHLRERLKALEGRRSVQRNRRARSTPTVALVGYTNAGKTTLLRRWTQDRGSVPVATGHNRLFDTLDPLARRVKSGATGEIVVLDTVGFVQNLPHLLVDAFRATLEEATAVDLIVHVVDATSTSQEKMATTYKVLEELEALGRPVITLFNKADVLPEGASPPPDVRAFASIYASAETGMNMEAFYQLVDEHLGMDTVRLSVSSEHGDVDGLWSHLARVGRIVTVGEEPTMVQLDVERRVAERTRQQLLGWYPDLTVRIESGQEGANYDRP</sequence>
<dbReference type="GO" id="GO:0046872">
    <property type="term" value="F:metal ion binding"/>
    <property type="evidence" value="ECO:0007669"/>
    <property type="project" value="UniProtKB-KW"/>
</dbReference>
<comment type="function">
    <text evidence="6">GTPase that associates with the 50S ribosomal subunit and may have a role during protein synthesis or ribosome biogenesis.</text>
</comment>
<dbReference type="InterPro" id="IPR025121">
    <property type="entry name" value="GTPase_HflX_N"/>
</dbReference>
<dbReference type="GO" id="GO:0005525">
    <property type="term" value="F:GTP binding"/>
    <property type="evidence" value="ECO:0007669"/>
    <property type="project" value="UniProtKB-UniRule"/>
</dbReference>
<dbReference type="NCBIfam" id="TIGR03156">
    <property type="entry name" value="GTP_HflX"/>
    <property type="match status" value="1"/>
</dbReference>
<feature type="binding site" evidence="7">
    <location>
        <begin position="260"/>
        <end position="263"/>
    </location>
    <ligand>
        <name>GTP</name>
        <dbReference type="ChEBI" id="CHEBI:37565"/>
    </ligand>
</feature>
<feature type="binding site" evidence="7">
    <location>
        <begin position="208"/>
        <end position="215"/>
    </location>
    <ligand>
        <name>GTP</name>
        <dbReference type="ChEBI" id="CHEBI:37565"/>
    </ligand>
</feature>
<comment type="subunit">
    <text evidence="6">Monomer. Associates with the 50S ribosomal subunit.</text>
</comment>
<dbReference type="SUPFAM" id="SSF52540">
    <property type="entry name" value="P-loop containing nucleoside triphosphate hydrolases"/>
    <property type="match status" value="1"/>
</dbReference>